<dbReference type="OMA" id="MGARYTA"/>
<evidence type="ECO:0000256" key="1">
    <source>
        <dbReference type="ARBA" id="ARBA00022723"/>
    </source>
</evidence>
<keyword evidence="9" id="KW-1185">Reference proteome</keyword>
<dbReference type="GO" id="GO:0008270">
    <property type="term" value="F:zinc ion binding"/>
    <property type="evidence" value="ECO:0007669"/>
    <property type="project" value="InterPro"/>
</dbReference>
<dbReference type="GO" id="GO:0009893">
    <property type="term" value="P:positive regulation of metabolic process"/>
    <property type="evidence" value="ECO:0007669"/>
    <property type="project" value="UniProtKB-ARBA"/>
</dbReference>
<accession>A0A5N6E375</accession>
<dbReference type="PROSITE" id="PS50048">
    <property type="entry name" value="ZN2_CY6_FUNGAL_2"/>
    <property type="match status" value="1"/>
</dbReference>
<dbReference type="PANTHER" id="PTHR46910:SF17">
    <property type="entry name" value="SCFA-RELATED"/>
    <property type="match status" value="1"/>
</dbReference>
<dbReference type="Proteomes" id="UP000326532">
    <property type="component" value="Unassembled WGS sequence"/>
</dbReference>
<dbReference type="Pfam" id="PF04082">
    <property type="entry name" value="Fungal_trans"/>
    <property type="match status" value="1"/>
</dbReference>
<dbReference type="EMBL" id="ML734939">
    <property type="protein sequence ID" value="KAB8211253.1"/>
    <property type="molecule type" value="Genomic_DNA"/>
</dbReference>
<sequence length="672" mass="74711">MEPIRRRQKTSSACQRCRSRKLGCDQRRPCQLCVRADVPCISRGKSNARRHAVVAGPQASPSLDEARSQAEERVVLPEQSIVEFSTQIVSRDYPAHDTSALPGGKGMEGHILADARSWQDTIGISLPPREVLDALIDQFFNSVNWFMMVFHEEQFRRRYVNLMISTQGAGPVDNNFLWLALLALGLGAHYASLDVSAGQDEALLRRLSETLLTQIENRFCRIISSPNVEAVQVCILLGSYHLFNGRPTVGIGILGSGVKIAQIMGLHRESMWKGISGINRELRRRAWWALEVFDKYAAIAFGRPCTIDESDCSVEPPNDIQLEGETVVHQKSLLEYHRQKFELYRLMGPFLGRRSQTGRLETVNNLHSQLLLWKSKLPDSLRLQNYKENAPSDKPPLCQLQALALQLTYDNLQIILHRSVAFGANCHGMPYRGSTAHGRDLSLHKEELLQSALRTSELARYSHILQACRRTHAVMHVGICLFTAGVVLCAICLSEPLSPSSQKAKAGIMAIIRLHRNSFSGQHLLSAQSAKILEDAVAAVMQHEQQLILGYSPPRSVGAQRRSPNEDMVATTGQGGNHSPGASQAAENEAFLAPLQKVFAHHLQDWAQRPGLPTDAMDEPIPPTMASSLEDSPIMGPPSFAWDGEMYSTLDPDFADANQLWLWSDSTLQNFL</sequence>
<evidence type="ECO:0000313" key="8">
    <source>
        <dbReference type="EMBL" id="KAB8211253.1"/>
    </source>
</evidence>
<keyword evidence="4" id="KW-0804">Transcription</keyword>
<evidence type="ECO:0000256" key="6">
    <source>
        <dbReference type="SAM" id="MobiDB-lite"/>
    </source>
</evidence>
<evidence type="ECO:0000256" key="4">
    <source>
        <dbReference type="ARBA" id="ARBA00023163"/>
    </source>
</evidence>
<dbReference type="InterPro" id="IPR036864">
    <property type="entry name" value="Zn2-C6_fun-type_DNA-bd_sf"/>
</dbReference>
<evidence type="ECO:0000313" key="9">
    <source>
        <dbReference type="Proteomes" id="UP000326532"/>
    </source>
</evidence>
<dbReference type="InterPro" id="IPR001138">
    <property type="entry name" value="Zn2Cys6_DnaBD"/>
</dbReference>
<reference evidence="8 9" key="1">
    <citation type="submission" date="2019-04" db="EMBL/GenBank/DDBJ databases">
        <title>Fungal friends and foes A comparative genomics study of 23 Aspergillus species from section Flavi.</title>
        <authorList>
            <consortium name="DOE Joint Genome Institute"/>
            <person name="Kjaerbolling I."/>
            <person name="Vesth T.C."/>
            <person name="Frisvad J.C."/>
            <person name="Nybo J.L."/>
            <person name="Theobald S."/>
            <person name="Kildgaard S."/>
            <person name="Petersen T.I."/>
            <person name="Kuo A."/>
            <person name="Sato A."/>
            <person name="Lyhne E.K."/>
            <person name="Kogle M.E."/>
            <person name="Wiebenga A."/>
            <person name="Kun R.S."/>
            <person name="Lubbers R.J."/>
            <person name="Makela M.R."/>
            <person name="Barry K."/>
            <person name="Chovatia M."/>
            <person name="Clum A."/>
            <person name="Daum C."/>
            <person name="Haridas S."/>
            <person name="He G."/>
            <person name="LaButti K."/>
            <person name="Lipzen A."/>
            <person name="Mondo S."/>
            <person name="Pangilinan J."/>
            <person name="Riley R."/>
            <person name="Salamov A."/>
            <person name="Simmons B.A."/>
            <person name="Magnuson J.K."/>
            <person name="Henrissat B."/>
            <person name="Mortensen U.H."/>
            <person name="Larsen T.O."/>
            <person name="De vries R.P."/>
            <person name="Grigoriev I.V."/>
            <person name="Machida M."/>
            <person name="Baker S.E."/>
            <person name="Andersen M.R."/>
        </authorList>
    </citation>
    <scope>NUCLEOTIDE SEQUENCE [LARGE SCALE GENOMIC DNA]</scope>
    <source>
        <strain evidence="8 9">CBS 117618</strain>
    </source>
</reference>
<feature type="region of interest" description="Disordered" evidence="6">
    <location>
        <begin position="49"/>
        <end position="69"/>
    </location>
</feature>
<dbReference type="GO" id="GO:0006351">
    <property type="term" value="P:DNA-templated transcription"/>
    <property type="evidence" value="ECO:0007669"/>
    <property type="project" value="InterPro"/>
</dbReference>
<dbReference type="PROSITE" id="PS00463">
    <property type="entry name" value="ZN2_CY6_FUNGAL_1"/>
    <property type="match status" value="1"/>
</dbReference>
<keyword evidence="5" id="KW-0539">Nucleus</keyword>
<dbReference type="Gene3D" id="4.10.240.10">
    <property type="entry name" value="Zn(2)-C6 fungal-type DNA-binding domain"/>
    <property type="match status" value="1"/>
</dbReference>
<name>A0A5N6E375_ASPPA</name>
<evidence type="ECO:0000256" key="3">
    <source>
        <dbReference type="ARBA" id="ARBA00023125"/>
    </source>
</evidence>
<protein>
    <submittedName>
        <fullName evidence="8">Fungal-specific transcription factor domain-containing protein</fullName>
    </submittedName>
</protein>
<dbReference type="AlphaFoldDB" id="A0A5N6E375"/>
<dbReference type="CDD" id="cd12148">
    <property type="entry name" value="fungal_TF_MHR"/>
    <property type="match status" value="1"/>
</dbReference>
<dbReference type="CDD" id="cd00067">
    <property type="entry name" value="GAL4"/>
    <property type="match status" value="1"/>
</dbReference>
<dbReference type="VEuPathDB" id="FungiDB:BDV34DRAFT_185414"/>
<dbReference type="Pfam" id="PF00172">
    <property type="entry name" value="Zn_clus"/>
    <property type="match status" value="1"/>
</dbReference>
<dbReference type="InterPro" id="IPR050987">
    <property type="entry name" value="AtrR-like"/>
</dbReference>
<evidence type="ECO:0000256" key="2">
    <source>
        <dbReference type="ARBA" id="ARBA00023015"/>
    </source>
</evidence>
<dbReference type="InterPro" id="IPR007219">
    <property type="entry name" value="XnlR_reg_dom"/>
</dbReference>
<dbReference type="SMART" id="SM00066">
    <property type="entry name" value="GAL4"/>
    <property type="match status" value="1"/>
</dbReference>
<feature type="region of interest" description="Disordered" evidence="6">
    <location>
        <begin position="554"/>
        <end position="583"/>
    </location>
</feature>
<dbReference type="GO" id="GO:0000981">
    <property type="term" value="F:DNA-binding transcription factor activity, RNA polymerase II-specific"/>
    <property type="evidence" value="ECO:0007669"/>
    <property type="project" value="InterPro"/>
</dbReference>
<feature type="domain" description="Zn(2)-C6 fungal-type" evidence="7">
    <location>
        <begin position="13"/>
        <end position="42"/>
    </location>
</feature>
<proteinExistence type="predicted"/>
<dbReference type="SMART" id="SM00906">
    <property type="entry name" value="Fungal_trans"/>
    <property type="match status" value="1"/>
</dbReference>
<dbReference type="SUPFAM" id="SSF57701">
    <property type="entry name" value="Zn2/Cys6 DNA-binding domain"/>
    <property type="match status" value="1"/>
</dbReference>
<gene>
    <name evidence="8" type="ORF">BDV34DRAFT_185414</name>
</gene>
<keyword evidence="3" id="KW-0238">DNA-binding</keyword>
<evidence type="ECO:0000259" key="7">
    <source>
        <dbReference type="PROSITE" id="PS50048"/>
    </source>
</evidence>
<dbReference type="GO" id="GO:0003677">
    <property type="term" value="F:DNA binding"/>
    <property type="evidence" value="ECO:0007669"/>
    <property type="project" value="UniProtKB-KW"/>
</dbReference>
<keyword evidence="1" id="KW-0479">Metal-binding</keyword>
<organism evidence="8 9">
    <name type="scientific">Aspergillus parasiticus</name>
    <dbReference type="NCBI Taxonomy" id="5067"/>
    <lineage>
        <taxon>Eukaryota</taxon>
        <taxon>Fungi</taxon>
        <taxon>Dikarya</taxon>
        <taxon>Ascomycota</taxon>
        <taxon>Pezizomycotina</taxon>
        <taxon>Eurotiomycetes</taxon>
        <taxon>Eurotiomycetidae</taxon>
        <taxon>Eurotiales</taxon>
        <taxon>Aspergillaceae</taxon>
        <taxon>Aspergillus</taxon>
        <taxon>Aspergillus subgen. Circumdati</taxon>
    </lineage>
</organism>
<dbReference type="PANTHER" id="PTHR46910">
    <property type="entry name" value="TRANSCRIPTION FACTOR PDR1"/>
    <property type="match status" value="1"/>
</dbReference>
<keyword evidence="2" id="KW-0805">Transcription regulation</keyword>
<evidence type="ECO:0000256" key="5">
    <source>
        <dbReference type="ARBA" id="ARBA00023242"/>
    </source>
</evidence>